<organism evidence="4 5">
    <name type="scientific">Agarivorans aestuarii</name>
    <dbReference type="NCBI Taxonomy" id="1563703"/>
    <lineage>
        <taxon>Bacteria</taxon>
        <taxon>Pseudomonadati</taxon>
        <taxon>Pseudomonadota</taxon>
        <taxon>Gammaproteobacteria</taxon>
        <taxon>Alteromonadales</taxon>
        <taxon>Alteromonadaceae</taxon>
        <taxon>Agarivorans</taxon>
    </lineage>
</organism>
<comment type="function">
    <text evidence="1">Mediates coordination of peptidoglycan synthesis and outer membrane constriction during cell division.</text>
</comment>
<dbReference type="Pfam" id="PF14559">
    <property type="entry name" value="TPR_19"/>
    <property type="match status" value="1"/>
</dbReference>
<accession>A0ABU7FYY9</accession>
<keyword evidence="1" id="KW-0732">Signal</keyword>
<dbReference type="PROSITE" id="PS50005">
    <property type="entry name" value="TPR"/>
    <property type="match status" value="1"/>
</dbReference>
<evidence type="ECO:0000256" key="1">
    <source>
        <dbReference type="HAMAP-Rule" id="MF_02066"/>
    </source>
</evidence>
<feature type="domain" description="YbgF trimerisation" evidence="3">
    <location>
        <begin position="51"/>
        <end position="123"/>
    </location>
</feature>
<dbReference type="Pfam" id="PF16331">
    <property type="entry name" value="TolA_bind_tri"/>
    <property type="match status" value="1"/>
</dbReference>
<evidence type="ECO:0000313" key="5">
    <source>
        <dbReference type="Proteomes" id="UP001310248"/>
    </source>
</evidence>
<dbReference type="InterPro" id="IPR014162">
    <property type="entry name" value="CpoB_C"/>
</dbReference>
<dbReference type="Gene3D" id="1.25.40.10">
    <property type="entry name" value="Tetratricopeptide repeat domain"/>
    <property type="match status" value="1"/>
</dbReference>
<sequence precursor="true">MKLNMITATSVAVLFSAQINAAAPVEEAGTNTSTTAVANSSVALSSSNLTMEQRIERLERMLQARNQVQLDLQNQVEDMSDSMSTMVGQLEQSNYQIEQMIERQREIYQELDRRFAQLQASPVTAKASTEAAPVAAGEDQSYDAAVALVMQDKDYDAAIPAFQSFIKDYPKSSYAPNAHYWLGQLQYTRGQRDQASEQFNKVVNDYPDSNKVAESLLKLGIIAQFQNNNAEAKTLFTRVVKEHPNTAAAGLAQTRLAKF</sequence>
<dbReference type="NCBIfam" id="TIGR02795">
    <property type="entry name" value="tol_pal_ybgF"/>
    <property type="match status" value="1"/>
</dbReference>
<dbReference type="HAMAP" id="MF_02066">
    <property type="entry name" value="CpoB"/>
    <property type="match status" value="1"/>
</dbReference>
<comment type="caution">
    <text evidence="4">The sequence shown here is derived from an EMBL/GenBank/DDBJ whole genome shotgun (WGS) entry which is preliminary data.</text>
</comment>
<reference evidence="5" key="1">
    <citation type="submission" date="2023-07" db="EMBL/GenBank/DDBJ databases">
        <title>Draft genome sequence of Agarivorans aestuarii strain ZMCS4, a CAZymes producing bacteria isolated from the marine brown algae Clodostephus spongiosus.</title>
        <authorList>
            <person name="Lorente B."/>
            <person name="Cabral C."/>
            <person name="Frias J."/>
            <person name="Faria J."/>
            <person name="Toubarro D."/>
        </authorList>
    </citation>
    <scope>NUCLEOTIDE SEQUENCE [LARGE SCALE GENOMIC DNA]</scope>
    <source>
        <strain evidence="5">ZMCS4</strain>
    </source>
</reference>
<name>A0ABU7FYY9_9ALTE</name>
<proteinExistence type="inferred from homology"/>
<dbReference type="Gene3D" id="1.20.5.110">
    <property type="match status" value="1"/>
</dbReference>
<evidence type="ECO:0000313" key="4">
    <source>
        <dbReference type="EMBL" id="MEE1672381.1"/>
    </source>
</evidence>
<feature type="chain" id="PRO_5044942361" description="Cell division coordinator CpoB" evidence="1">
    <location>
        <begin position="22"/>
        <end position="259"/>
    </location>
</feature>
<keyword evidence="1" id="KW-0574">Periplasm</keyword>
<keyword evidence="2" id="KW-0802">TPR repeat</keyword>
<comment type="similarity">
    <text evidence="1">Belongs to the CpoB family.</text>
</comment>
<evidence type="ECO:0000259" key="3">
    <source>
        <dbReference type="Pfam" id="PF16331"/>
    </source>
</evidence>
<dbReference type="SUPFAM" id="SSF48452">
    <property type="entry name" value="TPR-like"/>
    <property type="match status" value="1"/>
</dbReference>
<protein>
    <recommendedName>
        <fullName evidence="1">Cell division coordinator CpoB</fullName>
    </recommendedName>
</protein>
<dbReference type="InterPro" id="IPR032519">
    <property type="entry name" value="YbgF_tri"/>
</dbReference>
<feature type="repeat" description="TPR" evidence="2">
    <location>
        <begin position="176"/>
        <end position="209"/>
    </location>
</feature>
<feature type="signal peptide" evidence="1">
    <location>
        <begin position="1"/>
        <end position="21"/>
    </location>
</feature>
<dbReference type="RefSeq" id="WP_329773720.1">
    <property type="nucleotide sequence ID" value="NZ_JAYDYW010000002.1"/>
</dbReference>
<dbReference type="InterPro" id="IPR034706">
    <property type="entry name" value="CpoB"/>
</dbReference>
<gene>
    <name evidence="4" type="primary">ybgF</name>
    <name evidence="1" type="synonym">cpoB</name>
    <name evidence="4" type="ORF">SNR37_001702</name>
</gene>
<dbReference type="Pfam" id="PF13174">
    <property type="entry name" value="TPR_6"/>
    <property type="match status" value="1"/>
</dbReference>
<evidence type="ECO:0000256" key="2">
    <source>
        <dbReference type="PROSITE-ProRule" id="PRU00339"/>
    </source>
</evidence>
<dbReference type="InterPro" id="IPR011990">
    <property type="entry name" value="TPR-like_helical_dom_sf"/>
</dbReference>
<dbReference type="EMBL" id="JAYDYW010000002">
    <property type="protein sequence ID" value="MEE1672381.1"/>
    <property type="molecule type" value="Genomic_DNA"/>
</dbReference>
<dbReference type="InterPro" id="IPR019734">
    <property type="entry name" value="TPR_rpt"/>
</dbReference>
<keyword evidence="1" id="KW-0132">Cell division</keyword>
<comment type="subcellular location">
    <subcellularLocation>
        <location evidence="1">Periplasm</location>
    </subcellularLocation>
</comment>
<keyword evidence="1" id="KW-0131">Cell cycle</keyword>
<keyword evidence="5" id="KW-1185">Reference proteome</keyword>
<dbReference type="Proteomes" id="UP001310248">
    <property type="component" value="Unassembled WGS sequence"/>
</dbReference>